<evidence type="ECO:0000313" key="3">
    <source>
        <dbReference type="Proteomes" id="UP000232722"/>
    </source>
</evidence>
<dbReference type="Proteomes" id="UP000232722">
    <property type="component" value="Unassembled WGS sequence"/>
</dbReference>
<feature type="compositionally biased region" description="Polar residues" evidence="1">
    <location>
        <begin position="38"/>
        <end position="47"/>
    </location>
</feature>
<gene>
    <name evidence="2" type="ORF">RhiirA5_425208</name>
</gene>
<evidence type="ECO:0000313" key="2">
    <source>
        <dbReference type="EMBL" id="PKC02462.1"/>
    </source>
</evidence>
<sequence length="1114" mass="127550">MQFSFRVGFRSTETPKIHKFGRSGGLLKYRNSKDSFGRSGSASQVGLPSSEERKKPRFVSNLGSGGLPKNENPKIKIRSGGLPKNENPKVKISSGGLLKNENPKVKIRKFGWASEERKPKGKDSKNFAITILNDEQTQNPCFHCVCDGKDSGIQASASAAINNMYVQIFGNKTTKYSGLIVMGFDNEAIVRELVADVSFVSIFIRLDKIIIVVSKIGVSSREGYYGAGPGYFSTLITKYAGKQSLFVQSIEDKCSLDIYNEGVKLYHNKNTTPNKIWKTIDIHKKYDGVALFGITDPYVQQKLEELNKLEKSKLEKSKNLITYTSDNWENIDILNLIFEQNIKKRKIATSTFSDWSNLFTNWYKQTNTIIQFPTILFQIYPNNYQFQEKELNAWRAMFCAAGCTNITPLVKKKHIIEFWTKASDPSSDRDNLESLQKALEANKRGVDGKVRILSIITENFTYKKLNEKFGVGNNIINSARKYARLNGPGAPSLINPKRTVKQMSEIKEKQFLMFFQDRSIVMQSSYQVDKNGSPILYMRDQKIKLWKKFEETFPNGMKKTSFLGRLANCNNIKYWNDMGGLCLTCNEYGYTPFESLITIAHNTFSQKDQLNNVLRKIDTLKRHLRRGYERELVVNADGTTQHNPCISHCLPYAFGKCLEKHKSQCSECDKFFEFFEFMHLHVNEDQAAFLEEIKEHLQYFLAHTTRKVYLNAQFKATLANLDENGTLFIADYKMRILPRSARETKAEFFGKRGWTLHTILVFTKKNNCAELDIRAYDHWSTDTKQDAWFTASSFEAVFETIKNKPKWIRIISDNGAHYHSSELMAIVSHWNEWYQNEVRDWQFLEPGEAKTTIDSHHAAISHSIKRYIRIGYDIRDGEDIVEVAKHLSGTSLANLEPNRSQFGPEDENSNNVSKKELNTKPNVKTIKGISNLFYWKWPISGEMIGYICARSLPHFGLWNNFSPSAIANLCTKPIVRPHPKISEQTESKSSWTIPLLDINSTSIPEFMDNNNSSDELEDVSSVDANFQFSMGWALKSNQKLGGKGKGKRMKKKVKELLKSFFLNGNLNQKDKMSAKEMYNELLIFVESGELEAENIPKIATIQNWISTYTRIFKE</sequence>
<dbReference type="EMBL" id="LLXJ01001380">
    <property type="protein sequence ID" value="PKC02462.1"/>
    <property type="molecule type" value="Genomic_DNA"/>
</dbReference>
<feature type="region of interest" description="Disordered" evidence="1">
    <location>
        <begin position="16"/>
        <end position="97"/>
    </location>
</feature>
<comment type="caution">
    <text evidence="2">The sequence shown here is derived from an EMBL/GenBank/DDBJ whole genome shotgun (WGS) entry which is preliminary data.</text>
</comment>
<dbReference type="VEuPathDB" id="FungiDB:FUN_021967"/>
<dbReference type="VEuPathDB" id="FungiDB:RhiirFUN_019210"/>
<reference evidence="2 3" key="1">
    <citation type="submission" date="2016-04" db="EMBL/GenBank/DDBJ databases">
        <title>Genome analyses suggest a sexual origin of heterokaryosis in a supposedly ancient asexual fungus.</title>
        <authorList>
            <person name="Ropars J."/>
            <person name="Sedzielewska K."/>
            <person name="Noel J."/>
            <person name="Charron P."/>
            <person name="Farinelli L."/>
            <person name="Marton T."/>
            <person name="Kruger M."/>
            <person name="Pelin A."/>
            <person name="Brachmann A."/>
            <person name="Corradi N."/>
        </authorList>
    </citation>
    <scope>NUCLEOTIDE SEQUENCE [LARGE SCALE GENOMIC DNA]</scope>
    <source>
        <strain evidence="2 3">A5</strain>
    </source>
</reference>
<dbReference type="VEuPathDB" id="FungiDB:FUN_003861"/>
<dbReference type="VEuPathDB" id="FungiDB:RhiirFUN_008352"/>
<evidence type="ECO:0000256" key="1">
    <source>
        <dbReference type="SAM" id="MobiDB-lite"/>
    </source>
</evidence>
<dbReference type="AlphaFoldDB" id="A0A2N0P6L8"/>
<dbReference type="VEuPathDB" id="FungiDB:RhiirA1_533609"/>
<proteinExistence type="predicted"/>
<organism evidence="2 3">
    <name type="scientific">Rhizophagus irregularis</name>
    <dbReference type="NCBI Taxonomy" id="588596"/>
    <lineage>
        <taxon>Eukaryota</taxon>
        <taxon>Fungi</taxon>
        <taxon>Fungi incertae sedis</taxon>
        <taxon>Mucoromycota</taxon>
        <taxon>Glomeromycotina</taxon>
        <taxon>Glomeromycetes</taxon>
        <taxon>Glomerales</taxon>
        <taxon>Glomeraceae</taxon>
        <taxon>Rhizophagus</taxon>
    </lineage>
</organism>
<reference evidence="2 3" key="2">
    <citation type="submission" date="2017-09" db="EMBL/GenBank/DDBJ databases">
        <title>Extensive intraspecific genome diversity in a model arbuscular mycorrhizal fungus.</title>
        <authorList>
            <person name="Chen E.C."/>
            <person name="Morin E."/>
            <person name="Beaudet D."/>
            <person name="Noel J."/>
            <person name="Ndikumana S."/>
            <person name="Charron P."/>
            <person name="St-Onge C."/>
            <person name="Giorgi J."/>
            <person name="Grigoriev I.V."/>
            <person name="Roux C."/>
            <person name="Martin F.M."/>
            <person name="Corradi N."/>
        </authorList>
    </citation>
    <scope>NUCLEOTIDE SEQUENCE [LARGE SCALE GENOMIC DNA]</scope>
    <source>
        <strain evidence="2 3">A5</strain>
    </source>
</reference>
<name>A0A2N0P6L8_9GLOM</name>
<feature type="region of interest" description="Disordered" evidence="1">
    <location>
        <begin position="895"/>
        <end position="916"/>
    </location>
</feature>
<dbReference type="VEuPathDB" id="FungiDB:RhiirA1_456276"/>
<accession>A0A2N0P6L8</accession>
<protein>
    <submittedName>
        <fullName evidence="2">Uncharacterized protein</fullName>
    </submittedName>
</protein>